<evidence type="ECO:0000256" key="4">
    <source>
        <dbReference type="ARBA" id="ARBA00022833"/>
    </source>
</evidence>
<keyword evidence="6" id="KW-0238">DNA-binding</keyword>
<dbReference type="EMBL" id="CAVLGL010000081">
    <property type="protein sequence ID" value="CAK1586661.1"/>
    <property type="molecule type" value="Genomic_DNA"/>
</dbReference>
<feature type="domain" description="BED-type" evidence="10">
    <location>
        <begin position="6"/>
        <end position="57"/>
    </location>
</feature>
<dbReference type="SUPFAM" id="SSF57667">
    <property type="entry name" value="beta-beta-alpha zinc fingers"/>
    <property type="match status" value="1"/>
</dbReference>
<dbReference type="InterPro" id="IPR003656">
    <property type="entry name" value="Znf_BED"/>
</dbReference>
<keyword evidence="4" id="KW-0862">Zinc</keyword>
<evidence type="ECO:0000256" key="2">
    <source>
        <dbReference type="ARBA" id="ARBA00022723"/>
    </source>
</evidence>
<evidence type="ECO:0000256" key="9">
    <source>
        <dbReference type="PROSITE-ProRule" id="PRU00027"/>
    </source>
</evidence>
<dbReference type="PANTHER" id="PTHR46481">
    <property type="entry name" value="ZINC FINGER BED DOMAIN-CONTAINING PROTEIN 4"/>
    <property type="match status" value="1"/>
</dbReference>
<dbReference type="SUPFAM" id="SSF53098">
    <property type="entry name" value="Ribonuclease H-like"/>
    <property type="match status" value="1"/>
</dbReference>
<evidence type="ECO:0000256" key="5">
    <source>
        <dbReference type="ARBA" id="ARBA00023015"/>
    </source>
</evidence>
<gene>
    <name evidence="11" type="ORF">PARMNEM_LOCUS7579</name>
</gene>
<evidence type="ECO:0000313" key="12">
    <source>
        <dbReference type="Proteomes" id="UP001314205"/>
    </source>
</evidence>
<reference evidence="11 12" key="1">
    <citation type="submission" date="2023-11" db="EMBL/GenBank/DDBJ databases">
        <authorList>
            <person name="Hedman E."/>
            <person name="Englund M."/>
            <person name="Stromberg M."/>
            <person name="Nyberg Akerstrom W."/>
            <person name="Nylinder S."/>
            <person name="Jareborg N."/>
            <person name="Kallberg Y."/>
            <person name="Kronander E."/>
        </authorList>
    </citation>
    <scope>NUCLEOTIDE SEQUENCE [LARGE SCALE GENOMIC DNA]</scope>
</reference>
<evidence type="ECO:0000259" key="10">
    <source>
        <dbReference type="PROSITE" id="PS50808"/>
    </source>
</evidence>
<accession>A0AAV1KUF7</accession>
<protein>
    <recommendedName>
        <fullName evidence="10">BED-type domain-containing protein</fullName>
    </recommendedName>
</protein>
<dbReference type="InterPro" id="IPR012337">
    <property type="entry name" value="RNaseH-like_sf"/>
</dbReference>
<dbReference type="PANTHER" id="PTHR46481:SF10">
    <property type="entry name" value="ZINC FINGER BED DOMAIN-CONTAINING PROTEIN 39"/>
    <property type="match status" value="1"/>
</dbReference>
<dbReference type="Pfam" id="PF02892">
    <property type="entry name" value="zf-BED"/>
    <property type="match status" value="1"/>
</dbReference>
<dbReference type="GO" id="GO:0008270">
    <property type="term" value="F:zinc ion binding"/>
    <property type="evidence" value="ECO:0007669"/>
    <property type="project" value="UniProtKB-KW"/>
</dbReference>
<organism evidence="11 12">
    <name type="scientific">Parnassius mnemosyne</name>
    <name type="common">clouded apollo</name>
    <dbReference type="NCBI Taxonomy" id="213953"/>
    <lineage>
        <taxon>Eukaryota</taxon>
        <taxon>Metazoa</taxon>
        <taxon>Ecdysozoa</taxon>
        <taxon>Arthropoda</taxon>
        <taxon>Hexapoda</taxon>
        <taxon>Insecta</taxon>
        <taxon>Pterygota</taxon>
        <taxon>Neoptera</taxon>
        <taxon>Endopterygota</taxon>
        <taxon>Lepidoptera</taxon>
        <taxon>Glossata</taxon>
        <taxon>Ditrysia</taxon>
        <taxon>Papilionoidea</taxon>
        <taxon>Papilionidae</taxon>
        <taxon>Parnassiinae</taxon>
        <taxon>Parnassini</taxon>
        <taxon>Parnassius</taxon>
        <taxon>Driopa</taxon>
    </lineage>
</organism>
<dbReference type="Pfam" id="PF05699">
    <property type="entry name" value="Dimer_Tnp_hAT"/>
    <property type="match status" value="1"/>
</dbReference>
<comment type="subcellular location">
    <subcellularLocation>
        <location evidence="1">Nucleus</location>
    </subcellularLocation>
</comment>
<keyword evidence="3 9" id="KW-0863">Zinc-finger</keyword>
<keyword evidence="12" id="KW-1185">Reference proteome</keyword>
<evidence type="ECO:0000256" key="3">
    <source>
        <dbReference type="ARBA" id="ARBA00022771"/>
    </source>
</evidence>
<evidence type="ECO:0000256" key="1">
    <source>
        <dbReference type="ARBA" id="ARBA00004123"/>
    </source>
</evidence>
<dbReference type="PROSITE" id="PS50808">
    <property type="entry name" value="ZF_BED"/>
    <property type="match status" value="1"/>
</dbReference>
<dbReference type="GO" id="GO:0046983">
    <property type="term" value="F:protein dimerization activity"/>
    <property type="evidence" value="ECO:0007669"/>
    <property type="project" value="InterPro"/>
</dbReference>
<comment type="caution">
    <text evidence="11">The sequence shown here is derived from an EMBL/GenBank/DDBJ whole genome shotgun (WGS) entry which is preliminary data.</text>
</comment>
<dbReference type="SMART" id="SM00614">
    <property type="entry name" value="ZnF_BED"/>
    <property type="match status" value="1"/>
</dbReference>
<sequence>MPPPRRKWSLIWQHFSTEANGKAKCSHCQQTLSYTGGATGNLLRHLKSKHKANAFERVIYIPVERSTVSKLTQDRKSTVLNLKTASAQSCKDPLLQQSQQIKTEPTLRLQGTLPTVCRQISIAYSKQQLDEQLTRVIVKEYYPFSIVEDKEFRKFISMLRPAYSMPTLKTLSNVIIPRLYNETKQKVTETLSFVNAACLTTDSWTSSDQNYVAITAHFICEIDGKSSLQSCRLGCIPYDNSYTAQKLGMLLAEEVQKWGLQNKVVCVVTDNASNIVAAVRNNNWRHIPCFAHTLNIVLGDGLQIIQAELSKIKDIVLYFKQSSNALVKLTNMQKQLNLPDIKLKQDCITRWNSTFDMLSSILKVREAVTSVLTHDNPDLNCLSSSEWTMLEKAANVLEIFKVIIEEISAENYVTLSKLMLLIRAINKHLIKASEEYFTDEKLTKLVQELQTSMSLRFFEMDTQDLVTQATFLDPRFKKYGFPDTVKYERCVNSLKREILATPSLCPDDTQDPQPSTSSATHLQLSNTSLLWDDFDKQVEYIISDQDPQTASLKEIEKYINEPLIKRLDDPLMWWDEHKNIYPRLFKLMQSRLCIVATSVPCDQIFSKVGLIINNKRSCLKTNEIEQCVFLNYNL</sequence>
<keyword evidence="5" id="KW-0805">Transcription regulation</keyword>
<proteinExistence type="predicted"/>
<dbReference type="InterPro" id="IPR036236">
    <property type="entry name" value="Znf_C2H2_sf"/>
</dbReference>
<dbReference type="GO" id="GO:0003677">
    <property type="term" value="F:DNA binding"/>
    <property type="evidence" value="ECO:0007669"/>
    <property type="project" value="UniProtKB-KW"/>
</dbReference>
<keyword evidence="8" id="KW-0539">Nucleus</keyword>
<dbReference type="InterPro" id="IPR052035">
    <property type="entry name" value="ZnF_BED_domain_contain"/>
</dbReference>
<keyword evidence="2" id="KW-0479">Metal-binding</keyword>
<name>A0AAV1KUF7_9NEOP</name>
<dbReference type="SUPFAM" id="SSF140996">
    <property type="entry name" value="Hermes dimerisation domain"/>
    <property type="match status" value="1"/>
</dbReference>
<evidence type="ECO:0000256" key="6">
    <source>
        <dbReference type="ARBA" id="ARBA00023125"/>
    </source>
</evidence>
<dbReference type="GO" id="GO:0009791">
    <property type="term" value="P:post-embryonic development"/>
    <property type="evidence" value="ECO:0007669"/>
    <property type="project" value="UniProtKB-ARBA"/>
</dbReference>
<evidence type="ECO:0000313" key="11">
    <source>
        <dbReference type="EMBL" id="CAK1586661.1"/>
    </source>
</evidence>
<dbReference type="InterPro" id="IPR008906">
    <property type="entry name" value="HATC_C_dom"/>
</dbReference>
<keyword evidence="7" id="KW-0804">Transcription</keyword>
<dbReference type="Proteomes" id="UP001314205">
    <property type="component" value="Unassembled WGS sequence"/>
</dbReference>
<evidence type="ECO:0000256" key="7">
    <source>
        <dbReference type="ARBA" id="ARBA00023163"/>
    </source>
</evidence>
<evidence type="ECO:0000256" key="8">
    <source>
        <dbReference type="ARBA" id="ARBA00023242"/>
    </source>
</evidence>
<dbReference type="GO" id="GO:0005634">
    <property type="term" value="C:nucleus"/>
    <property type="evidence" value="ECO:0007669"/>
    <property type="project" value="UniProtKB-SubCell"/>
</dbReference>
<dbReference type="AlphaFoldDB" id="A0AAV1KUF7"/>